<reference evidence="2 3" key="1">
    <citation type="submission" date="2018-10" db="EMBL/GenBank/DDBJ databases">
        <title>Sequencing the genomes of 1000 actinobacteria strains.</title>
        <authorList>
            <person name="Klenk H.-P."/>
        </authorList>
    </citation>
    <scope>NUCLEOTIDE SEQUENCE [LARGE SCALE GENOMIC DNA]</scope>
    <source>
        <strain evidence="2 3">DSM 43800</strain>
    </source>
</reference>
<proteinExistence type="predicted"/>
<comment type="caution">
    <text evidence="2">The sequence shown here is derived from an EMBL/GenBank/DDBJ whole genome shotgun (WGS) entry which is preliminary data.</text>
</comment>
<keyword evidence="1" id="KW-0472">Membrane</keyword>
<protein>
    <submittedName>
        <fullName evidence="2">Uncharacterized protein</fullName>
    </submittedName>
</protein>
<evidence type="ECO:0000313" key="3">
    <source>
        <dbReference type="Proteomes" id="UP000282084"/>
    </source>
</evidence>
<name>A0A495VVV2_9PSEU</name>
<dbReference type="NCBIfam" id="NF038403">
    <property type="entry name" value="perm_prefix_1"/>
    <property type="match status" value="1"/>
</dbReference>
<dbReference type="RefSeq" id="WP_121002328.1">
    <property type="nucleotide sequence ID" value="NZ_RBXO01000001.1"/>
</dbReference>
<dbReference type="EMBL" id="RBXO01000001">
    <property type="protein sequence ID" value="RKT52633.1"/>
    <property type="molecule type" value="Genomic_DNA"/>
</dbReference>
<keyword evidence="1" id="KW-0812">Transmembrane</keyword>
<dbReference type="OrthoDB" id="5187995at2"/>
<dbReference type="InterPro" id="IPR047928">
    <property type="entry name" value="Perm_prefix_1"/>
</dbReference>
<evidence type="ECO:0000256" key="1">
    <source>
        <dbReference type="SAM" id="Phobius"/>
    </source>
</evidence>
<accession>A0A495VVV2</accession>
<dbReference type="Pfam" id="PF22564">
    <property type="entry name" value="HAAS"/>
    <property type="match status" value="1"/>
</dbReference>
<organism evidence="2 3">
    <name type="scientific">Saccharothrix australiensis</name>
    <dbReference type="NCBI Taxonomy" id="2072"/>
    <lineage>
        <taxon>Bacteria</taxon>
        <taxon>Bacillati</taxon>
        <taxon>Actinomycetota</taxon>
        <taxon>Actinomycetes</taxon>
        <taxon>Pseudonocardiales</taxon>
        <taxon>Pseudonocardiaceae</taxon>
        <taxon>Saccharothrix</taxon>
    </lineage>
</organism>
<keyword evidence="1" id="KW-1133">Transmembrane helix</keyword>
<keyword evidence="3" id="KW-1185">Reference proteome</keyword>
<feature type="transmembrane region" description="Helical" evidence="1">
    <location>
        <begin position="74"/>
        <end position="98"/>
    </location>
</feature>
<dbReference type="Proteomes" id="UP000282084">
    <property type="component" value="Unassembled WGS sequence"/>
</dbReference>
<evidence type="ECO:0000313" key="2">
    <source>
        <dbReference type="EMBL" id="RKT52633.1"/>
    </source>
</evidence>
<dbReference type="AlphaFoldDB" id="A0A495VVV2"/>
<feature type="transmembrane region" description="Helical" evidence="1">
    <location>
        <begin position="163"/>
        <end position="188"/>
    </location>
</feature>
<gene>
    <name evidence="2" type="ORF">C8E97_1156</name>
</gene>
<feature type="transmembrane region" description="Helical" evidence="1">
    <location>
        <begin position="200"/>
        <end position="218"/>
    </location>
</feature>
<sequence>MADAGVIDEYLADLDRRLRGPEHVKADLLAEARDSLDDAVTAYRGGGLPAEDAQRRAVAEFGPVNRIARDYQSLLALAQGVRTLWTLILVVPLARVLWEVNRSFWIGSWPAPSGGGAPPEWYLLIARANDSTTWVVVGAGLCALLTGRLLARKGWSAVSLARLAGQVAVGAVGVCLLGNLSIIIATVLVDAALMLMSPPVGLASLVSLVILARLLVVARRCVASAAG</sequence>
<feature type="transmembrane region" description="Helical" evidence="1">
    <location>
        <begin position="131"/>
        <end position="151"/>
    </location>
</feature>